<evidence type="ECO:0000313" key="1">
    <source>
        <dbReference type="EMBL" id="CAK9181467.1"/>
    </source>
</evidence>
<reference evidence="1 2" key="1">
    <citation type="submission" date="2024-02" db="EMBL/GenBank/DDBJ databases">
        <authorList>
            <person name="Vignale AGUSTIN F."/>
            <person name="Sosa J E."/>
            <person name="Modenutti C."/>
        </authorList>
    </citation>
    <scope>NUCLEOTIDE SEQUENCE [LARGE SCALE GENOMIC DNA]</scope>
</reference>
<name>A0ABC8UKJ8_9AQUA</name>
<dbReference type="Proteomes" id="UP001642360">
    <property type="component" value="Unassembled WGS sequence"/>
</dbReference>
<comment type="caution">
    <text evidence="1">The sequence shown here is derived from an EMBL/GenBank/DDBJ whole genome shotgun (WGS) entry which is preliminary data.</text>
</comment>
<proteinExistence type="predicted"/>
<feature type="non-terminal residue" evidence="1">
    <location>
        <position position="1"/>
    </location>
</feature>
<keyword evidence="2" id="KW-1185">Reference proteome</keyword>
<dbReference type="EMBL" id="CAUOFW020008057">
    <property type="protein sequence ID" value="CAK9181467.1"/>
    <property type="molecule type" value="Genomic_DNA"/>
</dbReference>
<sequence length="87" mass="9536">LSICREEGGVLLEKDVGIDHWSLVTTVADRRCWWCWSHRRWQNVGGLVNLVVTGGLGGSDGGVGAVGGGGTVLVWCNFFHEGKIRWR</sequence>
<organism evidence="1 2">
    <name type="scientific">Ilex paraguariensis</name>
    <name type="common">yerba mate</name>
    <dbReference type="NCBI Taxonomy" id="185542"/>
    <lineage>
        <taxon>Eukaryota</taxon>
        <taxon>Viridiplantae</taxon>
        <taxon>Streptophyta</taxon>
        <taxon>Embryophyta</taxon>
        <taxon>Tracheophyta</taxon>
        <taxon>Spermatophyta</taxon>
        <taxon>Magnoliopsida</taxon>
        <taxon>eudicotyledons</taxon>
        <taxon>Gunneridae</taxon>
        <taxon>Pentapetalae</taxon>
        <taxon>asterids</taxon>
        <taxon>campanulids</taxon>
        <taxon>Aquifoliales</taxon>
        <taxon>Aquifoliaceae</taxon>
        <taxon>Ilex</taxon>
    </lineage>
</organism>
<gene>
    <name evidence="1" type="ORF">ILEXP_LOCUS51539</name>
</gene>
<evidence type="ECO:0000313" key="2">
    <source>
        <dbReference type="Proteomes" id="UP001642360"/>
    </source>
</evidence>
<accession>A0ABC8UKJ8</accession>
<dbReference type="AlphaFoldDB" id="A0ABC8UKJ8"/>
<protein>
    <submittedName>
        <fullName evidence="1">Uncharacterized protein</fullName>
    </submittedName>
</protein>